<proteinExistence type="predicted"/>
<evidence type="ECO:0000313" key="3">
    <source>
        <dbReference type="Proteomes" id="UP001234989"/>
    </source>
</evidence>
<name>A0AAF0PP02_SOLVR</name>
<protein>
    <submittedName>
        <fullName evidence="2">Uncharacterized protein</fullName>
    </submittedName>
</protein>
<dbReference type="AlphaFoldDB" id="A0AAF0PP02"/>
<gene>
    <name evidence="2" type="ORF">MTR67_000635</name>
</gene>
<evidence type="ECO:0000256" key="1">
    <source>
        <dbReference type="SAM" id="MobiDB-lite"/>
    </source>
</evidence>
<feature type="compositionally biased region" description="Polar residues" evidence="1">
    <location>
        <begin position="1"/>
        <end position="10"/>
    </location>
</feature>
<dbReference type="Proteomes" id="UP001234989">
    <property type="component" value="Chromosome 1"/>
</dbReference>
<reference evidence="2" key="1">
    <citation type="submission" date="2023-08" db="EMBL/GenBank/DDBJ databases">
        <title>A de novo genome assembly of Solanum verrucosum Schlechtendal, a Mexican diploid species geographically isolated from the other diploid A-genome species in potato relatives.</title>
        <authorList>
            <person name="Hosaka K."/>
        </authorList>
    </citation>
    <scope>NUCLEOTIDE SEQUENCE</scope>
    <source>
        <tissue evidence="2">Young leaves</tissue>
    </source>
</reference>
<accession>A0AAF0PP02</accession>
<keyword evidence="3" id="KW-1185">Reference proteome</keyword>
<evidence type="ECO:0000313" key="2">
    <source>
        <dbReference type="EMBL" id="WMV07250.1"/>
    </source>
</evidence>
<feature type="region of interest" description="Disordered" evidence="1">
    <location>
        <begin position="1"/>
        <end position="25"/>
    </location>
</feature>
<sequence>ILRNRANTSEGEVVPAAKAPATQPPSIPDSTMMFARSDIVSSFDVLLGTSGFPITVSATHLVLGPNVGFQTLVLLQCFLLHLRDSYLHLILLVRPYLLPSREF</sequence>
<feature type="non-terminal residue" evidence="2">
    <location>
        <position position="1"/>
    </location>
</feature>
<dbReference type="EMBL" id="CP133612">
    <property type="protein sequence ID" value="WMV07250.1"/>
    <property type="molecule type" value="Genomic_DNA"/>
</dbReference>
<organism evidence="2 3">
    <name type="scientific">Solanum verrucosum</name>
    <dbReference type="NCBI Taxonomy" id="315347"/>
    <lineage>
        <taxon>Eukaryota</taxon>
        <taxon>Viridiplantae</taxon>
        <taxon>Streptophyta</taxon>
        <taxon>Embryophyta</taxon>
        <taxon>Tracheophyta</taxon>
        <taxon>Spermatophyta</taxon>
        <taxon>Magnoliopsida</taxon>
        <taxon>eudicotyledons</taxon>
        <taxon>Gunneridae</taxon>
        <taxon>Pentapetalae</taxon>
        <taxon>asterids</taxon>
        <taxon>lamiids</taxon>
        <taxon>Solanales</taxon>
        <taxon>Solanaceae</taxon>
        <taxon>Solanoideae</taxon>
        <taxon>Solaneae</taxon>
        <taxon>Solanum</taxon>
    </lineage>
</organism>